<evidence type="ECO:0000313" key="6">
    <source>
        <dbReference type="EMBL" id="KXG26955.1"/>
    </source>
</evidence>
<feature type="disulfide bond" evidence="4">
    <location>
        <begin position="460"/>
        <end position="515"/>
    </location>
</feature>
<dbReference type="PANTHER" id="PTHR45968">
    <property type="entry name" value="OSJNBA0019K04.7 PROTEIN"/>
    <property type="match status" value="1"/>
</dbReference>
<dbReference type="PIRSF" id="PIRSF000137">
    <property type="entry name" value="Alcohol_oxidase"/>
    <property type="match status" value="1"/>
</dbReference>
<dbReference type="Gene3D" id="3.50.50.60">
    <property type="entry name" value="FAD/NAD(P)-binding domain"/>
    <property type="match status" value="1"/>
</dbReference>
<reference evidence="6 7" key="1">
    <citation type="journal article" date="2009" name="Nature">
        <title>The Sorghum bicolor genome and the diversification of grasses.</title>
        <authorList>
            <person name="Paterson A.H."/>
            <person name="Bowers J.E."/>
            <person name="Bruggmann R."/>
            <person name="Dubchak I."/>
            <person name="Grimwood J."/>
            <person name="Gundlach H."/>
            <person name="Haberer G."/>
            <person name="Hellsten U."/>
            <person name="Mitros T."/>
            <person name="Poliakov A."/>
            <person name="Schmutz J."/>
            <person name="Spannagl M."/>
            <person name="Tang H."/>
            <person name="Wang X."/>
            <person name="Wicker T."/>
            <person name="Bharti A.K."/>
            <person name="Chapman J."/>
            <person name="Feltus F.A."/>
            <person name="Gowik U."/>
            <person name="Grigoriev I.V."/>
            <person name="Lyons E."/>
            <person name="Maher C.A."/>
            <person name="Martis M."/>
            <person name="Narechania A."/>
            <person name="Otillar R.P."/>
            <person name="Penning B.W."/>
            <person name="Salamov A.A."/>
            <person name="Wang Y."/>
            <person name="Zhang L."/>
            <person name="Carpita N.C."/>
            <person name="Freeling M."/>
            <person name="Gingle A.R."/>
            <person name="Hash C.T."/>
            <person name="Keller B."/>
            <person name="Klein P."/>
            <person name="Kresovich S."/>
            <person name="McCann M.C."/>
            <person name="Ming R."/>
            <person name="Peterson D.G."/>
            <person name="Mehboob-ur-Rahman"/>
            <person name="Ware D."/>
            <person name="Westhoff P."/>
            <person name="Mayer K.F."/>
            <person name="Messing J."/>
            <person name="Rokhsar D.S."/>
        </authorList>
    </citation>
    <scope>NUCLEOTIDE SEQUENCE [LARGE SCALE GENOMIC DNA]</scope>
    <source>
        <strain evidence="7">cv. BTx623</strain>
    </source>
</reference>
<dbReference type="Gramene" id="KXG26955">
    <property type="protein sequence ID" value="KXG26955"/>
    <property type="gene ID" value="SORBI_3006G185600"/>
</dbReference>
<evidence type="ECO:0000256" key="3">
    <source>
        <dbReference type="PIRSR" id="PIRSR000137-2"/>
    </source>
</evidence>
<name>A0A1B6PMS3_SORBI</name>
<dbReference type="OrthoDB" id="269227at2759"/>
<comment type="cofactor">
    <cofactor evidence="3">
        <name>FAD</name>
        <dbReference type="ChEBI" id="CHEBI:57692"/>
    </cofactor>
</comment>
<dbReference type="AlphaFoldDB" id="A0A1B6PMS3"/>
<organism evidence="6 7">
    <name type="scientific">Sorghum bicolor</name>
    <name type="common">Sorghum</name>
    <name type="synonym">Sorghum vulgare</name>
    <dbReference type="NCBI Taxonomy" id="4558"/>
    <lineage>
        <taxon>Eukaryota</taxon>
        <taxon>Viridiplantae</taxon>
        <taxon>Streptophyta</taxon>
        <taxon>Embryophyta</taxon>
        <taxon>Tracheophyta</taxon>
        <taxon>Spermatophyta</taxon>
        <taxon>Magnoliopsida</taxon>
        <taxon>Liliopsida</taxon>
        <taxon>Poales</taxon>
        <taxon>Poaceae</taxon>
        <taxon>PACMAD clade</taxon>
        <taxon>Panicoideae</taxon>
        <taxon>Andropogonodae</taxon>
        <taxon>Andropogoneae</taxon>
        <taxon>Sorghinae</taxon>
        <taxon>Sorghum</taxon>
    </lineage>
</organism>
<evidence type="ECO:0000259" key="5">
    <source>
        <dbReference type="PROSITE" id="PS00624"/>
    </source>
</evidence>
<feature type="binding site" evidence="3">
    <location>
        <position position="552"/>
    </location>
    <ligand>
        <name>FAD</name>
        <dbReference type="ChEBI" id="CHEBI:57692"/>
    </ligand>
</feature>
<dbReference type="PANTHER" id="PTHR45968:SF3">
    <property type="entry name" value="OS04G0573100 PROTEIN"/>
    <property type="match status" value="1"/>
</dbReference>
<feature type="binding site" evidence="3">
    <location>
        <begin position="523"/>
        <end position="524"/>
    </location>
    <ligand>
        <name>FAD</name>
        <dbReference type="ChEBI" id="CHEBI:57692"/>
    </ligand>
</feature>
<dbReference type="InterPro" id="IPR000172">
    <property type="entry name" value="GMC_OxRdtase_N"/>
</dbReference>
<gene>
    <name evidence="6" type="ORF">SORBI_3006G185600</name>
</gene>
<evidence type="ECO:0000256" key="2">
    <source>
        <dbReference type="ARBA" id="ARBA00022729"/>
    </source>
</evidence>
<dbReference type="OMA" id="NHFESCA"/>
<keyword evidence="3" id="KW-0285">Flavoprotein</keyword>
<accession>A0A1B6PMS3</accession>
<dbReference type="InterPro" id="IPR036188">
    <property type="entry name" value="FAD/NAD-bd_sf"/>
</dbReference>
<keyword evidence="7" id="KW-1185">Reference proteome</keyword>
<keyword evidence="4" id="KW-1015">Disulfide bond</keyword>
<evidence type="ECO:0000256" key="4">
    <source>
        <dbReference type="PIRSR" id="PIRSR000137-3"/>
    </source>
</evidence>
<comment type="similarity">
    <text evidence="1">Belongs to the GMC oxidoreductase family.</text>
</comment>
<feature type="domain" description="Glucose-methanol-choline oxidoreductase N-terminal" evidence="5">
    <location>
        <begin position="282"/>
        <end position="296"/>
    </location>
</feature>
<dbReference type="FunCoup" id="A0A1B6PMS3">
    <property type="interactions" value="385"/>
</dbReference>
<evidence type="ECO:0000256" key="1">
    <source>
        <dbReference type="ARBA" id="ARBA00010790"/>
    </source>
</evidence>
<dbReference type="Pfam" id="PF00732">
    <property type="entry name" value="GMC_oxred_N"/>
    <property type="match status" value="1"/>
</dbReference>
<dbReference type="InterPro" id="IPR007867">
    <property type="entry name" value="GMC_OxRtase_C"/>
</dbReference>
<dbReference type="Proteomes" id="UP000000768">
    <property type="component" value="Chromosome 6"/>
</dbReference>
<protein>
    <recommendedName>
        <fullName evidence="5">Glucose-methanol-choline oxidoreductase N-terminal domain-containing protein</fullName>
    </recommendedName>
</protein>
<evidence type="ECO:0000313" key="7">
    <source>
        <dbReference type="Proteomes" id="UP000000768"/>
    </source>
</evidence>
<dbReference type="InterPro" id="IPR012132">
    <property type="entry name" value="GMC_OxRdtase"/>
</dbReference>
<dbReference type="GO" id="GO:0050660">
    <property type="term" value="F:flavin adenine dinucleotide binding"/>
    <property type="evidence" value="ECO:0007669"/>
    <property type="project" value="InterPro"/>
</dbReference>
<dbReference type="Pfam" id="PF05199">
    <property type="entry name" value="GMC_oxred_C"/>
    <property type="match status" value="1"/>
</dbReference>
<keyword evidence="2" id="KW-0732">Signal</keyword>
<dbReference type="GO" id="GO:0016614">
    <property type="term" value="F:oxidoreductase activity, acting on CH-OH group of donors"/>
    <property type="evidence" value="ECO:0007669"/>
    <property type="project" value="InterPro"/>
</dbReference>
<feature type="binding site" evidence="3">
    <location>
        <position position="237"/>
    </location>
    <ligand>
        <name>FAD</name>
        <dbReference type="ChEBI" id="CHEBI:57692"/>
    </ligand>
</feature>
<dbReference type="SUPFAM" id="SSF54373">
    <property type="entry name" value="FAD-linked reductases, C-terminal domain"/>
    <property type="match status" value="1"/>
</dbReference>
<feature type="binding site" evidence="3">
    <location>
        <position position="124"/>
    </location>
    <ligand>
        <name>FAD</name>
        <dbReference type="ChEBI" id="CHEBI:57692"/>
    </ligand>
</feature>
<feature type="binding site" evidence="3">
    <location>
        <begin position="563"/>
        <end position="564"/>
    </location>
    <ligand>
        <name>FAD</name>
        <dbReference type="ChEBI" id="CHEBI:57692"/>
    </ligand>
</feature>
<dbReference type="EMBL" id="CM000765">
    <property type="protein sequence ID" value="KXG26955.1"/>
    <property type="molecule type" value="Genomic_DNA"/>
</dbReference>
<proteinExistence type="inferred from homology"/>
<keyword evidence="3" id="KW-0274">FAD</keyword>
<dbReference type="STRING" id="4558.A0A1B6PMS3"/>
<sequence>MAADDLHFTRTLSTVLATSFFVLLCSSLQVRGVNYTFVKDAALAPSVSYYDYIIVGGGTAGCPLAATLSERFRVLLLERGGSPYDDERIGDMTRFADTLSDTSPGSPAQRFVSEDGVINSRPRVLGGGSCINAGFYTRASDDYVRDAGWDLGATGAAYRWVEDVVAFQPELGPWQAAFQSGLLEAGVAPDNGFTFDHLDGTKVGGSIFDADGRRHTAADLLRYARAEGLDVLLRARVAKILFVNVRGRRPVARGVVFHDSEGRMHKAYLNAGRRNEIILSAGAMGSPQLLMLSGVGPADHLSSFGITLVHDQPAVGQGMSDNPMNAIYVPSPSPVEVSLIQVVGITQVGSYIEGASGSNWGVPQSASGGGVDRPRNFGMFSPQTGQLATVPPKQRTPEAIERAAESMRQLDDSAFRGGFILEKVLGPLSTGHLELRSRDPDDNPSVTFNYFSHPEDLRRCVAGLSVIESVIHSKAFENFTYSYFSMETLLNMSTGFPVNLLPRHDSDSTSLEMFCKDTVMTIWHYHGGCQVGRVVDAEYRVLGVDALRVIDGSTFNASPGTNPQATVMMLGRYMGVRIQNERLKAEGVEGTKL</sequence>
<dbReference type="eggNOG" id="KOG1238">
    <property type="taxonomic scope" value="Eukaryota"/>
</dbReference>
<dbReference type="SUPFAM" id="SSF51905">
    <property type="entry name" value="FAD/NAD(P)-binding domain"/>
    <property type="match status" value="1"/>
</dbReference>
<dbReference type="InterPro" id="IPR051871">
    <property type="entry name" value="GMC_Oxidoreductase-Related"/>
</dbReference>
<dbReference type="PROSITE" id="PS00624">
    <property type="entry name" value="GMC_OXRED_2"/>
    <property type="match status" value="1"/>
</dbReference>
<dbReference type="Gene3D" id="3.30.410.40">
    <property type="match status" value="1"/>
</dbReference>
<reference evidence="7" key="2">
    <citation type="journal article" date="2018" name="Plant J.">
        <title>The Sorghum bicolor reference genome: improved assembly, gene annotations, a transcriptome atlas, and signatures of genome organization.</title>
        <authorList>
            <person name="McCormick R.F."/>
            <person name="Truong S.K."/>
            <person name="Sreedasyam A."/>
            <person name="Jenkins J."/>
            <person name="Shu S."/>
            <person name="Sims D."/>
            <person name="Kennedy M."/>
            <person name="Amirebrahimi M."/>
            <person name="Weers B.D."/>
            <person name="McKinley B."/>
            <person name="Mattison A."/>
            <person name="Morishige D.T."/>
            <person name="Grimwood J."/>
            <person name="Schmutz J."/>
            <person name="Mullet J.E."/>
        </authorList>
    </citation>
    <scope>NUCLEOTIDE SEQUENCE [LARGE SCALE GENOMIC DNA]</scope>
    <source>
        <strain evidence="7">cv. BTx623</strain>
    </source>
</reference>
<dbReference type="InParanoid" id="A0A1B6PMS3"/>